<dbReference type="EMBL" id="VTUZ01000009">
    <property type="protein sequence ID" value="KAA1011270.1"/>
    <property type="molecule type" value="Genomic_DNA"/>
</dbReference>
<comment type="caution">
    <text evidence="1">The sequence shown here is derived from an EMBL/GenBank/DDBJ whole genome shotgun (WGS) entry which is preliminary data.</text>
</comment>
<dbReference type="AlphaFoldDB" id="A0A5B0H863"/>
<reference evidence="1 2" key="1">
    <citation type="submission" date="2019-08" db="EMBL/GenBank/DDBJ databases">
        <title>Paraburkholderia sp. DCY113.</title>
        <authorList>
            <person name="Kang J."/>
        </authorList>
    </citation>
    <scope>NUCLEOTIDE SEQUENCE [LARGE SCALE GENOMIC DNA]</scope>
    <source>
        <strain evidence="1 2">DCY113</strain>
    </source>
</reference>
<gene>
    <name evidence="1" type="ORF">FVF58_15055</name>
</gene>
<dbReference type="Proteomes" id="UP000325273">
    <property type="component" value="Unassembled WGS sequence"/>
</dbReference>
<accession>A0A5B0H863</accession>
<dbReference type="RefSeq" id="WP_149670703.1">
    <property type="nucleotide sequence ID" value="NZ_VTUZ01000009.1"/>
</dbReference>
<proteinExistence type="predicted"/>
<evidence type="ECO:0000313" key="2">
    <source>
        <dbReference type="Proteomes" id="UP000325273"/>
    </source>
</evidence>
<evidence type="ECO:0000313" key="1">
    <source>
        <dbReference type="EMBL" id="KAA1011270.1"/>
    </source>
</evidence>
<organism evidence="1 2">
    <name type="scientific">Paraburkholderia panacisoli</name>
    <dbReference type="NCBI Taxonomy" id="2603818"/>
    <lineage>
        <taxon>Bacteria</taxon>
        <taxon>Pseudomonadati</taxon>
        <taxon>Pseudomonadota</taxon>
        <taxon>Betaproteobacteria</taxon>
        <taxon>Burkholderiales</taxon>
        <taxon>Burkholderiaceae</taxon>
        <taxon>Paraburkholderia</taxon>
    </lineage>
</organism>
<sequence length="81" mass="8602">MTAATGCNASAEKVSGEKAIKSFSSDFEVKISCPGQLRQNPRNTGQTRLADFDALISLRATTVPGTMLGCLNSIDTPVVRR</sequence>
<protein>
    <submittedName>
        <fullName evidence="1">Uncharacterized protein</fullName>
    </submittedName>
</protein>
<name>A0A5B0H863_9BURK</name>
<keyword evidence="2" id="KW-1185">Reference proteome</keyword>